<dbReference type="EMBL" id="AP012338">
    <property type="protein sequence ID" value="BAM03874.1"/>
    <property type="molecule type" value="Genomic_DNA"/>
</dbReference>
<dbReference type="InterPro" id="IPR005501">
    <property type="entry name" value="LamB/YcsF/PxpA-like"/>
</dbReference>
<gene>
    <name evidence="1" type="ordered locus">PSMK_17150</name>
</gene>
<evidence type="ECO:0000313" key="2">
    <source>
        <dbReference type="Proteomes" id="UP000007881"/>
    </source>
</evidence>
<dbReference type="SUPFAM" id="SSF88713">
    <property type="entry name" value="Glycoside hydrolase/deacetylase"/>
    <property type="match status" value="1"/>
</dbReference>
<dbReference type="AlphaFoldDB" id="I0IF36"/>
<dbReference type="PANTHER" id="PTHR30292:SF0">
    <property type="entry name" value="5-OXOPROLINASE SUBUNIT A"/>
    <property type="match status" value="1"/>
</dbReference>
<protein>
    <recommendedName>
        <fullName evidence="3">LamB/YcsF family protein</fullName>
    </recommendedName>
</protein>
<dbReference type="Pfam" id="PF03746">
    <property type="entry name" value="LamB_YcsF"/>
    <property type="match status" value="1"/>
</dbReference>
<proteinExistence type="predicted"/>
<dbReference type="Gene3D" id="3.20.20.370">
    <property type="entry name" value="Glycoside hydrolase/deacetylase"/>
    <property type="match status" value="1"/>
</dbReference>
<dbReference type="InterPro" id="IPR011330">
    <property type="entry name" value="Glyco_hydro/deAcase_b/a-brl"/>
</dbReference>
<keyword evidence="2" id="KW-1185">Reference proteome</keyword>
<evidence type="ECO:0008006" key="3">
    <source>
        <dbReference type="Google" id="ProtNLM"/>
    </source>
</evidence>
<dbReference type="KEGG" id="phm:PSMK_17150"/>
<evidence type="ECO:0000313" key="1">
    <source>
        <dbReference type="EMBL" id="BAM03874.1"/>
    </source>
</evidence>
<sequence length="217" mass="21892">MLGHADLANVACGGHAGSADEAAFWSREAAVRGVAVTAHLSYPDRSGFGRRAMAIPFDRLARSLAWQLARLPETAAVKLHGALYQAADTDAGLAPRLAAWLAGAGVARVLTPASGALAAAAADAGLAVVPEAFADRCYTRESATGRPVLLSRRHAGAVLAADRAAEQARGLAVRGVVTLREGGEAAVAAETLCVHGDGPEALAVASAVAGVLRESSA</sequence>
<dbReference type="STRING" id="1142394.PSMK_17150"/>
<dbReference type="PATRIC" id="fig|1142394.8.peg.1765"/>
<dbReference type="Proteomes" id="UP000007881">
    <property type="component" value="Chromosome"/>
</dbReference>
<name>I0IF36_PHYMF</name>
<dbReference type="PANTHER" id="PTHR30292">
    <property type="entry name" value="UNCHARACTERIZED PROTEIN YBGL-RELATED"/>
    <property type="match status" value="1"/>
</dbReference>
<dbReference type="eggNOG" id="COG1540">
    <property type="taxonomic scope" value="Bacteria"/>
</dbReference>
<dbReference type="HOGENOM" id="CLU_069535_0_0_0"/>
<dbReference type="GO" id="GO:0005975">
    <property type="term" value="P:carbohydrate metabolic process"/>
    <property type="evidence" value="ECO:0007669"/>
    <property type="project" value="InterPro"/>
</dbReference>
<accession>I0IF36</accession>
<organism evidence="1 2">
    <name type="scientific">Phycisphaera mikurensis (strain NBRC 102666 / KCTC 22515 / FYK2301M01)</name>
    <dbReference type="NCBI Taxonomy" id="1142394"/>
    <lineage>
        <taxon>Bacteria</taxon>
        <taxon>Pseudomonadati</taxon>
        <taxon>Planctomycetota</taxon>
        <taxon>Phycisphaerae</taxon>
        <taxon>Phycisphaerales</taxon>
        <taxon>Phycisphaeraceae</taxon>
        <taxon>Phycisphaera</taxon>
    </lineage>
</organism>
<reference evidence="1 2" key="1">
    <citation type="submission" date="2012-02" db="EMBL/GenBank/DDBJ databases">
        <title>Complete genome sequence of Phycisphaera mikurensis NBRC 102666.</title>
        <authorList>
            <person name="Ankai A."/>
            <person name="Hosoyama A."/>
            <person name="Terui Y."/>
            <person name="Sekine M."/>
            <person name="Fukai R."/>
            <person name="Kato Y."/>
            <person name="Nakamura S."/>
            <person name="Yamada-Narita S."/>
            <person name="Kawakoshi A."/>
            <person name="Fukunaga Y."/>
            <person name="Yamazaki S."/>
            <person name="Fujita N."/>
        </authorList>
    </citation>
    <scope>NUCLEOTIDE SEQUENCE [LARGE SCALE GENOMIC DNA]</scope>
    <source>
        <strain evidence="2">NBRC 102666 / KCTC 22515 / FYK2301M01</strain>
    </source>
</reference>